<protein>
    <submittedName>
        <fullName evidence="1">Uncharacterized protein</fullName>
    </submittedName>
</protein>
<name>A0A6H1ZF41_9ZZZZ</name>
<gene>
    <name evidence="1" type="ORF">TM448A00312_0037</name>
    <name evidence="2" type="ORF">TM448B01411_0003</name>
</gene>
<evidence type="ECO:0000313" key="2">
    <source>
        <dbReference type="EMBL" id="QJH98848.1"/>
    </source>
</evidence>
<dbReference type="EMBL" id="MT144755">
    <property type="protein sequence ID" value="QJH98848.1"/>
    <property type="molecule type" value="Genomic_DNA"/>
</dbReference>
<accession>A0A6H1ZF41</accession>
<dbReference type="EMBL" id="MT144002">
    <property type="protein sequence ID" value="QJA46079.1"/>
    <property type="molecule type" value="Genomic_DNA"/>
</dbReference>
<proteinExistence type="predicted"/>
<reference evidence="1" key="1">
    <citation type="submission" date="2020-03" db="EMBL/GenBank/DDBJ databases">
        <title>The deep terrestrial virosphere.</title>
        <authorList>
            <person name="Holmfeldt K."/>
            <person name="Nilsson E."/>
            <person name="Simone D."/>
            <person name="Lopez-Fernandez M."/>
            <person name="Wu X."/>
            <person name="de Brujin I."/>
            <person name="Lundin D."/>
            <person name="Andersson A."/>
            <person name="Bertilsson S."/>
            <person name="Dopson M."/>
        </authorList>
    </citation>
    <scope>NUCLEOTIDE SEQUENCE</scope>
    <source>
        <strain evidence="1">TM448A00312</strain>
        <strain evidence="2">TM448B01411</strain>
    </source>
</reference>
<sequence>MNKTTIIIWIVIATIGAMAYAQVDIDNRQEQEIEDLRECIRENLDEDNTICVPETKDNIGFYGDKESVDNYFRSNK</sequence>
<evidence type="ECO:0000313" key="1">
    <source>
        <dbReference type="EMBL" id="QJA46079.1"/>
    </source>
</evidence>
<organism evidence="1">
    <name type="scientific">viral metagenome</name>
    <dbReference type="NCBI Taxonomy" id="1070528"/>
    <lineage>
        <taxon>unclassified sequences</taxon>
        <taxon>metagenomes</taxon>
        <taxon>organismal metagenomes</taxon>
    </lineage>
</organism>
<dbReference type="AlphaFoldDB" id="A0A6H1ZF41"/>